<reference evidence="2" key="1">
    <citation type="submission" date="2016-10" db="EMBL/GenBank/DDBJ databases">
        <authorList>
            <person name="Varghese N."/>
            <person name="Submissions S."/>
        </authorList>
    </citation>
    <scope>NUCLEOTIDE SEQUENCE [LARGE SCALE GENOMIC DNA]</scope>
    <source>
        <strain evidence="2">DSM 17834</strain>
    </source>
</reference>
<sequence>MAENYSLNSNTSAVRWPLQYSCSAKHLKGKCDKETGPKVGTACKSNFGASLVTRLHSRALPEALSALSS</sequence>
<proteinExistence type="predicted"/>
<evidence type="ECO:0000313" key="1">
    <source>
        <dbReference type="EMBL" id="SFQ03487.1"/>
    </source>
</evidence>
<organism evidence="1 2">
    <name type="scientific">Pseudomonas borbori</name>
    <dbReference type="NCBI Taxonomy" id="289003"/>
    <lineage>
        <taxon>Bacteria</taxon>
        <taxon>Pseudomonadati</taxon>
        <taxon>Pseudomonadota</taxon>
        <taxon>Gammaproteobacteria</taxon>
        <taxon>Pseudomonadales</taxon>
        <taxon>Pseudomonadaceae</taxon>
        <taxon>Pseudomonas</taxon>
    </lineage>
</organism>
<keyword evidence="2" id="KW-1185">Reference proteome</keyword>
<name>A0A1I5V7Z2_9PSED</name>
<accession>A0A1I5V7Z2</accession>
<dbReference type="AlphaFoldDB" id="A0A1I5V7Z2"/>
<evidence type="ECO:0000313" key="2">
    <source>
        <dbReference type="Proteomes" id="UP000198784"/>
    </source>
</evidence>
<dbReference type="Proteomes" id="UP000198784">
    <property type="component" value="Unassembled WGS sequence"/>
</dbReference>
<dbReference type="EMBL" id="FOWX01000029">
    <property type="protein sequence ID" value="SFQ03487.1"/>
    <property type="molecule type" value="Genomic_DNA"/>
</dbReference>
<protein>
    <submittedName>
        <fullName evidence="1">Uncharacterized protein</fullName>
    </submittedName>
</protein>
<dbReference type="STRING" id="289003.SAMN05216190_12944"/>
<gene>
    <name evidence="1" type="ORF">SAMN05216190_12944</name>
</gene>